<dbReference type="SUPFAM" id="SSF46689">
    <property type="entry name" value="Homeodomain-like"/>
    <property type="match status" value="1"/>
</dbReference>
<dbReference type="EMBL" id="NJBN01000013">
    <property type="protein sequence ID" value="TKJ37246.1"/>
    <property type="molecule type" value="Genomic_DNA"/>
</dbReference>
<keyword evidence="2 4" id="KW-0238">DNA-binding</keyword>
<dbReference type="InterPro" id="IPR023772">
    <property type="entry name" value="DNA-bd_HTH_TetR-type_CS"/>
</dbReference>
<accession>A0A532UQN1</accession>
<evidence type="ECO:0000313" key="7">
    <source>
        <dbReference type="Proteomes" id="UP000319619"/>
    </source>
</evidence>
<dbReference type="InterPro" id="IPR011075">
    <property type="entry name" value="TetR_C"/>
</dbReference>
<dbReference type="PANTHER" id="PTHR47506">
    <property type="entry name" value="TRANSCRIPTIONAL REGULATORY PROTEIN"/>
    <property type="match status" value="1"/>
</dbReference>
<evidence type="ECO:0000259" key="5">
    <source>
        <dbReference type="PROSITE" id="PS50977"/>
    </source>
</evidence>
<evidence type="ECO:0000256" key="1">
    <source>
        <dbReference type="ARBA" id="ARBA00023015"/>
    </source>
</evidence>
<name>A0A532UQN1_UNCL8</name>
<dbReference type="InterPro" id="IPR001647">
    <property type="entry name" value="HTH_TetR"/>
</dbReference>
<dbReference type="SUPFAM" id="SSF48498">
    <property type="entry name" value="Tetracyclin repressor-like, C-terminal domain"/>
    <property type="match status" value="1"/>
</dbReference>
<dbReference type="AlphaFoldDB" id="A0A532UQN1"/>
<keyword evidence="3" id="KW-0804">Transcription</keyword>
<dbReference type="PROSITE" id="PS01081">
    <property type="entry name" value="HTH_TETR_1"/>
    <property type="match status" value="1"/>
</dbReference>
<evidence type="ECO:0000313" key="6">
    <source>
        <dbReference type="EMBL" id="TKJ37246.1"/>
    </source>
</evidence>
<dbReference type="InterPro" id="IPR009057">
    <property type="entry name" value="Homeodomain-like_sf"/>
</dbReference>
<keyword evidence="1" id="KW-0805">Transcription regulation</keyword>
<dbReference type="PRINTS" id="PR00455">
    <property type="entry name" value="HTHTETR"/>
</dbReference>
<dbReference type="PROSITE" id="PS50977">
    <property type="entry name" value="HTH_TETR_2"/>
    <property type="match status" value="1"/>
</dbReference>
<proteinExistence type="predicted"/>
<sequence>MNKQDQIIHAALKLYSKHGINKVSMNQIAAEVGITKPAVYYYFPSKEALLKAVVEISYFRYLGKLIDLLNRNDVDLPTKLQGVFRIAADDFVEWNEKLAGDKIERITFDLITMEAMAQFPKLEKEASQLYREFTESAISALKNGIEKGEISNDLDCEETAITLISMVEGTYVVCVSMDDLNIKDTFRRQAEVYMRLLTPVGIPINTLPASSSGLS</sequence>
<dbReference type="InterPro" id="IPR036271">
    <property type="entry name" value="Tet_transcr_reg_TetR-rel_C_sf"/>
</dbReference>
<reference evidence="6 7" key="1">
    <citation type="submission" date="2017-06" db="EMBL/GenBank/DDBJ databases">
        <title>Novel microbial phyla capable of carbon fixation and sulfur reduction in deep-sea sediments.</title>
        <authorList>
            <person name="Huang J."/>
            <person name="Baker B."/>
            <person name="Wang Y."/>
        </authorList>
    </citation>
    <scope>NUCLEOTIDE SEQUENCE [LARGE SCALE GENOMIC DNA]</scope>
    <source>
        <strain evidence="6">B3_LCP</strain>
    </source>
</reference>
<feature type="DNA-binding region" description="H-T-H motif" evidence="4">
    <location>
        <begin position="24"/>
        <end position="43"/>
    </location>
</feature>
<protein>
    <recommendedName>
        <fullName evidence="5">HTH tetR-type domain-containing protein</fullName>
    </recommendedName>
</protein>
<gene>
    <name evidence="6" type="ORF">CEE37_14125</name>
</gene>
<dbReference type="Pfam" id="PF00440">
    <property type="entry name" value="TetR_N"/>
    <property type="match status" value="1"/>
</dbReference>
<dbReference type="Proteomes" id="UP000319619">
    <property type="component" value="Unassembled WGS sequence"/>
</dbReference>
<dbReference type="PANTHER" id="PTHR47506:SF3">
    <property type="entry name" value="HTH-TYPE TRANSCRIPTIONAL REGULATOR LMRA"/>
    <property type="match status" value="1"/>
</dbReference>
<feature type="domain" description="HTH tetR-type" evidence="5">
    <location>
        <begin position="1"/>
        <end position="61"/>
    </location>
</feature>
<evidence type="ECO:0000256" key="2">
    <source>
        <dbReference type="ARBA" id="ARBA00023125"/>
    </source>
</evidence>
<evidence type="ECO:0000256" key="3">
    <source>
        <dbReference type="ARBA" id="ARBA00023163"/>
    </source>
</evidence>
<dbReference type="Pfam" id="PF16925">
    <property type="entry name" value="TetR_C_13"/>
    <property type="match status" value="1"/>
</dbReference>
<dbReference type="Gene3D" id="1.10.357.10">
    <property type="entry name" value="Tetracycline Repressor, domain 2"/>
    <property type="match status" value="1"/>
</dbReference>
<evidence type="ECO:0000256" key="4">
    <source>
        <dbReference type="PROSITE-ProRule" id="PRU00335"/>
    </source>
</evidence>
<organism evidence="6 7">
    <name type="scientific">candidate division LCP-89 bacterium B3_LCP</name>
    <dbReference type="NCBI Taxonomy" id="2012998"/>
    <lineage>
        <taxon>Bacteria</taxon>
        <taxon>Pseudomonadati</taxon>
        <taxon>Bacteria division LCP-89</taxon>
    </lineage>
</organism>
<comment type="caution">
    <text evidence="6">The sequence shown here is derived from an EMBL/GenBank/DDBJ whole genome shotgun (WGS) entry which is preliminary data.</text>
</comment>
<dbReference type="GO" id="GO:0003677">
    <property type="term" value="F:DNA binding"/>
    <property type="evidence" value="ECO:0007669"/>
    <property type="project" value="UniProtKB-UniRule"/>
</dbReference>